<name>A0A5S5CLG0_9BACL</name>
<dbReference type="InterPro" id="IPR036291">
    <property type="entry name" value="NAD(P)-bd_dom_sf"/>
</dbReference>
<keyword evidence="2" id="KW-1185">Reference proteome</keyword>
<sequence length="78" mass="8658">MGDNLTPMKRHGTPAKVAKAVLFMAFDATFTTGASLTADGGNADKYHDLTKLNRLMLTTDWRLDQDEQSLFVFPMSMC</sequence>
<dbReference type="Gene3D" id="3.40.50.720">
    <property type="entry name" value="NAD(P)-binding Rossmann-like Domain"/>
    <property type="match status" value="1"/>
</dbReference>
<accession>A0A5S5CLG0</accession>
<proteinExistence type="predicted"/>
<protein>
    <submittedName>
        <fullName evidence="1">Enoyl-ACP reductase-like protein</fullName>
    </submittedName>
</protein>
<evidence type="ECO:0000313" key="1">
    <source>
        <dbReference type="EMBL" id="TYP79361.1"/>
    </source>
</evidence>
<organism evidence="1 2">
    <name type="scientific">Paenibacillus methanolicus</name>
    <dbReference type="NCBI Taxonomy" id="582686"/>
    <lineage>
        <taxon>Bacteria</taxon>
        <taxon>Bacillati</taxon>
        <taxon>Bacillota</taxon>
        <taxon>Bacilli</taxon>
        <taxon>Bacillales</taxon>
        <taxon>Paenibacillaceae</taxon>
        <taxon>Paenibacillus</taxon>
    </lineage>
</organism>
<dbReference type="EMBL" id="VNHS01000001">
    <property type="protein sequence ID" value="TYP79361.1"/>
    <property type="molecule type" value="Genomic_DNA"/>
</dbReference>
<evidence type="ECO:0000313" key="2">
    <source>
        <dbReference type="Proteomes" id="UP000323257"/>
    </source>
</evidence>
<dbReference type="RefSeq" id="WP_246183155.1">
    <property type="nucleotide sequence ID" value="NZ_VNHS01000001.1"/>
</dbReference>
<dbReference type="AlphaFoldDB" id="A0A5S5CLG0"/>
<gene>
    <name evidence="1" type="ORF">BCM02_101479</name>
</gene>
<comment type="caution">
    <text evidence="1">The sequence shown here is derived from an EMBL/GenBank/DDBJ whole genome shotgun (WGS) entry which is preliminary data.</text>
</comment>
<dbReference type="Proteomes" id="UP000323257">
    <property type="component" value="Unassembled WGS sequence"/>
</dbReference>
<reference evidence="1 2" key="1">
    <citation type="submission" date="2019-07" db="EMBL/GenBank/DDBJ databases">
        <title>Genomic Encyclopedia of Type Strains, Phase III (KMG-III): the genomes of soil and plant-associated and newly described type strains.</title>
        <authorList>
            <person name="Whitman W."/>
        </authorList>
    </citation>
    <scope>NUCLEOTIDE SEQUENCE [LARGE SCALE GENOMIC DNA]</scope>
    <source>
        <strain evidence="1 2">BL24</strain>
    </source>
</reference>
<dbReference type="SUPFAM" id="SSF51735">
    <property type="entry name" value="NAD(P)-binding Rossmann-fold domains"/>
    <property type="match status" value="1"/>
</dbReference>